<dbReference type="AlphaFoldDB" id="A0A3N4IVZ0"/>
<evidence type="ECO:0000313" key="1">
    <source>
        <dbReference type="EMBL" id="RPA90046.1"/>
    </source>
</evidence>
<keyword evidence="2" id="KW-1185">Reference proteome</keyword>
<protein>
    <submittedName>
        <fullName evidence="1">Uncharacterized protein</fullName>
    </submittedName>
</protein>
<gene>
    <name evidence="1" type="ORF">L873DRAFT_1821803</name>
</gene>
<name>A0A3N4IVZ0_9PEZI</name>
<accession>A0A3N4IVZ0</accession>
<sequence length="71" mass="7706">MVSGIICCDVESISDAGRELAEVKRGLTRAVQSVGSVQIRTYSNPERAYANGSGFSLLKSIKEMESQIRVL</sequence>
<evidence type="ECO:0000313" key="2">
    <source>
        <dbReference type="Proteomes" id="UP000276215"/>
    </source>
</evidence>
<reference evidence="1 2" key="1">
    <citation type="journal article" date="2018" name="Nat. Ecol. Evol.">
        <title>Pezizomycetes genomes reveal the molecular basis of ectomycorrhizal truffle lifestyle.</title>
        <authorList>
            <person name="Murat C."/>
            <person name="Payen T."/>
            <person name="Noel B."/>
            <person name="Kuo A."/>
            <person name="Morin E."/>
            <person name="Chen J."/>
            <person name="Kohler A."/>
            <person name="Krizsan K."/>
            <person name="Balestrini R."/>
            <person name="Da Silva C."/>
            <person name="Montanini B."/>
            <person name="Hainaut M."/>
            <person name="Levati E."/>
            <person name="Barry K.W."/>
            <person name="Belfiori B."/>
            <person name="Cichocki N."/>
            <person name="Clum A."/>
            <person name="Dockter R.B."/>
            <person name="Fauchery L."/>
            <person name="Guy J."/>
            <person name="Iotti M."/>
            <person name="Le Tacon F."/>
            <person name="Lindquist E.A."/>
            <person name="Lipzen A."/>
            <person name="Malagnac F."/>
            <person name="Mello A."/>
            <person name="Molinier V."/>
            <person name="Miyauchi S."/>
            <person name="Poulain J."/>
            <person name="Riccioni C."/>
            <person name="Rubini A."/>
            <person name="Sitrit Y."/>
            <person name="Splivallo R."/>
            <person name="Traeger S."/>
            <person name="Wang M."/>
            <person name="Zifcakova L."/>
            <person name="Wipf D."/>
            <person name="Zambonelli A."/>
            <person name="Paolocci F."/>
            <person name="Nowrousian M."/>
            <person name="Ottonello S."/>
            <person name="Baldrian P."/>
            <person name="Spatafora J.W."/>
            <person name="Henrissat B."/>
            <person name="Nagy L.G."/>
            <person name="Aury J.M."/>
            <person name="Wincker P."/>
            <person name="Grigoriev I.V."/>
            <person name="Bonfante P."/>
            <person name="Martin F.M."/>
        </authorList>
    </citation>
    <scope>NUCLEOTIDE SEQUENCE [LARGE SCALE GENOMIC DNA]</scope>
    <source>
        <strain evidence="1 2">120613-1</strain>
    </source>
</reference>
<organism evidence="1 2">
    <name type="scientific">Choiromyces venosus 120613-1</name>
    <dbReference type="NCBI Taxonomy" id="1336337"/>
    <lineage>
        <taxon>Eukaryota</taxon>
        <taxon>Fungi</taxon>
        <taxon>Dikarya</taxon>
        <taxon>Ascomycota</taxon>
        <taxon>Pezizomycotina</taxon>
        <taxon>Pezizomycetes</taxon>
        <taxon>Pezizales</taxon>
        <taxon>Tuberaceae</taxon>
        <taxon>Choiromyces</taxon>
    </lineage>
</organism>
<proteinExistence type="predicted"/>
<dbReference type="Proteomes" id="UP000276215">
    <property type="component" value="Unassembled WGS sequence"/>
</dbReference>
<dbReference type="EMBL" id="ML120544">
    <property type="protein sequence ID" value="RPA90046.1"/>
    <property type="molecule type" value="Genomic_DNA"/>
</dbReference>